<protein>
    <recommendedName>
        <fullName evidence="1">Endonuclease/exonuclease/phosphatase domain-containing protein</fullName>
    </recommendedName>
</protein>
<organism evidence="2 3">
    <name type="scientific">Portunus trituberculatus</name>
    <name type="common">Swimming crab</name>
    <name type="synonym">Neptunus trituberculatus</name>
    <dbReference type="NCBI Taxonomy" id="210409"/>
    <lineage>
        <taxon>Eukaryota</taxon>
        <taxon>Metazoa</taxon>
        <taxon>Ecdysozoa</taxon>
        <taxon>Arthropoda</taxon>
        <taxon>Crustacea</taxon>
        <taxon>Multicrustacea</taxon>
        <taxon>Malacostraca</taxon>
        <taxon>Eumalacostraca</taxon>
        <taxon>Eucarida</taxon>
        <taxon>Decapoda</taxon>
        <taxon>Pleocyemata</taxon>
        <taxon>Brachyura</taxon>
        <taxon>Eubrachyura</taxon>
        <taxon>Portunoidea</taxon>
        <taxon>Portunidae</taxon>
        <taxon>Portuninae</taxon>
        <taxon>Portunus</taxon>
    </lineage>
</organism>
<dbReference type="Pfam" id="PF14529">
    <property type="entry name" value="Exo_endo_phos_2"/>
    <property type="match status" value="1"/>
</dbReference>
<dbReference type="EMBL" id="VSRR010002607">
    <property type="protein sequence ID" value="MPC32333.1"/>
    <property type="molecule type" value="Genomic_DNA"/>
</dbReference>
<sequence length="143" mass="16351">MEALRQLLDSLPTPAPEIILTGDFNFPFLKWPERILTGSTSTEKSQAKLLLDIINSSFLVQVINEPTRGKNIIDLLFINNSDAIDSISAEKTIYSDHNLLRIFTNYRKTMLPPTVTSRTEKNPFSSLNFFSSQVNWERINDQM</sequence>
<proteinExistence type="predicted"/>
<dbReference type="InterPro" id="IPR005135">
    <property type="entry name" value="Endo/exonuclease/phosphatase"/>
</dbReference>
<evidence type="ECO:0000313" key="3">
    <source>
        <dbReference type="Proteomes" id="UP000324222"/>
    </source>
</evidence>
<comment type="caution">
    <text evidence="2">The sequence shown here is derived from an EMBL/GenBank/DDBJ whole genome shotgun (WGS) entry which is preliminary data.</text>
</comment>
<dbReference type="GO" id="GO:0007508">
    <property type="term" value="P:larval heart development"/>
    <property type="evidence" value="ECO:0007669"/>
    <property type="project" value="TreeGrafter"/>
</dbReference>
<evidence type="ECO:0000259" key="1">
    <source>
        <dbReference type="Pfam" id="PF14529"/>
    </source>
</evidence>
<dbReference type="GO" id="GO:0003824">
    <property type="term" value="F:catalytic activity"/>
    <property type="evidence" value="ECO:0007669"/>
    <property type="project" value="InterPro"/>
</dbReference>
<dbReference type="GO" id="GO:0061343">
    <property type="term" value="P:cell adhesion involved in heart morphogenesis"/>
    <property type="evidence" value="ECO:0007669"/>
    <property type="project" value="TreeGrafter"/>
</dbReference>
<accession>A0A5B7EH02</accession>
<dbReference type="SUPFAM" id="SSF56219">
    <property type="entry name" value="DNase I-like"/>
    <property type="match status" value="1"/>
</dbReference>
<dbReference type="GO" id="GO:0031012">
    <property type="term" value="C:extracellular matrix"/>
    <property type="evidence" value="ECO:0007669"/>
    <property type="project" value="TreeGrafter"/>
</dbReference>
<gene>
    <name evidence="2" type="ORF">E2C01_025644</name>
</gene>
<name>A0A5B7EH02_PORTR</name>
<dbReference type="Gene3D" id="3.60.10.10">
    <property type="entry name" value="Endonuclease/exonuclease/phosphatase"/>
    <property type="match status" value="1"/>
</dbReference>
<dbReference type="PANTHER" id="PTHR33395:SF22">
    <property type="entry name" value="REVERSE TRANSCRIPTASE DOMAIN-CONTAINING PROTEIN"/>
    <property type="match status" value="1"/>
</dbReference>
<reference evidence="2 3" key="1">
    <citation type="submission" date="2019-05" db="EMBL/GenBank/DDBJ databases">
        <title>Another draft genome of Portunus trituberculatus and its Hox gene families provides insights of decapod evolution.</title>
        <authorList>
            <person name="Jeong J.-H."/>
            <person name="Song I."/>
            <person name="Kim S."/>
            <person name="Choi T."/>
            <person name="Kim D."/>
            <person name="Ryu S."/>
            <person name="Kim W."/>
        </authorList>
    </citation>
    <scope>NUCLEOTIDE SEQUENCE [LARGE SCALE GENOMIC DNA]</scope>
    <source>
        <tissue evidence="2">Muscle</tissue>
    </source>
</reference>
<evidence type="ECO:0000313" key="2">
    <source>
        <dbReference type="EMBL" id="MPC32333.1"/>
    </source>
</evidence>
<feature type="domain" description="Endonuclease/exonuclease/phosphatase" evidence="1">
    <location>
        <begin position="3"/>
        <end position="99"/>
    </location>
</feature>
<keyword evidence="3" id="KW-1185">Reference proteome</keyword>
<dbReference type="AlphaFoldDB" id="A0A5B7EH02"/>
<dbReference type="Proteomes" id="UP000324222">
    <property type="component" value="Unassembled WGS sequence"/>
</dbReference>
<dbReference type="PANTHER" id="PTHR33395">
    <property type="entry name" value="TRANSCRIPTASE, PUTATIVE-RELATED-RELATED"/>
    <property type="match status" value="1"/>
</dbReference>
<dbReference type="InterPro" id="IPR036691">
    <property type="entry name" value="Endo/exonu/phosph_ase_sf"/>
</dbReference>